<gene>
    <name evidence="6" type="ORF">PECUL_23A035563</name>
</gene>
<dbReference type="InterPro" id="IPR037579">
    <property type="entry name" value="FIB_ANG-like"/>
</dbReference>
<reference evidence="6" key="1">
    <citation type="submission" date="2022-03" db="EMBL/GenBank/DDBJ databases">
        <authorList>
            <person name="Alioto T."/>
            <person name="Alioto T."/>
            <person name="Gomez Garrido J."/>
        </authorList>
    </citation>
    <scope>NUCLEOTIDE SEQUENCE</scope>
</reference>
<dbReference type="GO" id="GO:0005201">
    <property type="term" value="F:extracellular matrix structural constituent"/>
    <property type="evidence" value="ECO:0007669"/>
    <property type="project" value="TreeGrafter"/>
</dbReference>
<accession>A0AAD1RGQ6</accession>
<keyword evidence="3" id="KW-1015">Disulfide bond</keyword>
<dbReference type="GO" id="GO:0034116">
    <property type="term" value="P:positive regulation of heterotypic cell-cell adhesion"/>
    <property type="evidence" value="ECO:0007669"/>
    <property type="project" value="TreeGrafter"/>
</dbReference>
<dbReference type="Gene3D" id="3.90.215.10">
    <property type="entry name" value="Gamma Fibrinogen, chain A, domain 1"/>
    <property type="match status" value="1"/>
</dbReference>
<protein>
    <recommendedName>
        <fullName evidence="5">Fibrinogen C-terminal domain-containing protein</fullName>
    </recommendedName>
</protein>
<comment type="subcellular location">
    <subcellularLocation>
        <location evidence="1">Secreted</location>
    </subcellularLocation>
</comment>
<dbReference type="Pfam" id="PF00147">
    <property type="entry name" value="Fibrinogen_C"/>
    <property type="match status" value="1"/>
</dbReference>
<dbReference type="PROSITE" id="PS51406">
    <property type="entry name" value="FIBRINOGEN_C_2"/>
    <property type="match status" value="1"/>
</dbReference>
<evidence type="ECO:0000259" key="5">
    <source>
        <dbReference type="PROSITE" id="PS51406"/>
    </source>
</evidence>
<dbReference type="AlphaFoldDB" id="A0AAD1RGQ6"/>
<dbReference type="CDD" id="cd00087">
    <property type="entry name" value="FReD"/>
    <property type="match status" value="1"/>
</dbReference>
<dbReference type="PROSITE" id="PS00514">
    <property type="entry name" value="FIBRINOGEN_C_1"/>
    <property type="match status" value="1"/>
</dbReference>
<evidence type="ECO:0000256" key="4">
    <source>
        <dbReference type="ARBA" id="ARBA00023180"/>
    </source>
</evidence>
<dbReference type="InterPro" id="IPR014716">
    <property type="entry name" value="Fibrinogen_a/b/g_C_1"/>
</dbReference>
<dbReference type="GO" id="GO:0005577">
    <property type="term" value="C:fibrinogen complex"/>
    <property type="evidence" value="ECO:0007669"/>
    <property type="project" value="TreeGrafter"/>
</dbReference>
<dbReference type="InterPro" id="IPR002181">
    <property type="entry name" value="Fibrinogen_a/b/g_C_dom"/>
</dbReference>
<name>A0AAD1RGQ6_PELCU</name>
<organism evidence="6 7">
    <name type="scientific">Pelobates cultripes</name>
    <name type="common">Western spadefoot toad</name>
    <dbReference type="NCBI Taxonomy" id="61616"/>
    <lineage>
        <taxon>Eukaryota</taxon>
        <taxon>Metazoa</taxon>
        <taxon>Chordata</taxon>
        <taxon>Craniata</taxon>
        <taxon>Vertebrata</taxon>
        <taxon>Euteleostomi</taxon>
        <taxon>Amphibia</taxon>
        <taxon>Batrachia</taxon>
        <taxon>Anura</taxon>
        <taxon>Pelobatoidea</taxon>
        <taxon>Pelobatidae</taxon>
        <taxon>Pelobates</taxon>
    </lineage>
</organism>
<evidence type="ECO:0000256" key="2">
    <source>
        <dbReference type="ARBA" id="ARBA00022525"/>
    </source>
</evidence>
<dbReference type="Proteomes" id="UP001295444">
    <property type="component" value="Chromosome 02"/>
</dbReference>
<keyword evidence="2" id="KW-0964">Secreted</keyword>
<dbReference type="GO" id="GO:0070527">
    <property type="term" value="P:platelet aggregation"/>
    <property type="evidence" value="ECO:0007669"/>
    <property type="project" value="TreeGrafter"/>
</dbReference>
<dbReference type="FunFam" id="3.90.215.10:FF:000001">
    <property type="entry name" value="Tenascin isoform 1"/>
    <property type="match status" value="1"/>
</dbReference>
<dbReference type="SMART" id="SM00186">
    <property type="entry name" value="FBG"/>
    <property type="match status" value="1"/>
</dbReference>
<proteinExistence type="predicted"/>
<keyword evidence="7" id="KW-1185">Reference proteome</keyword>
<feature type="domain" description="Fibrinogen C-terminal" evidence="5">
    <location>
        <begin position="129"/>
        <end position="363"/>
    </location>
</feature>
<dbReference type="PANTHER" id="PTHR47221">
    <property type="entry name" value="FIBRINOGEN ALPHA CHAIN"/>
    <property type="match status" value="1"/>
</dbReference>
<evidence type="ECO:0000313" key="7">
    <source>
        <dbReference type="Proteomes" id="UP001295444"/>
    </source>
</evidence>
<dbReference type="Gene3D" id="4.10.530.10">
    <property type="entry name" value="Gamma-fibrinogen Carboxyl Terminal Fragment, domain 2"/>
    <property type="match status" value="1"/>
</dbReference>
<sequence>MYRRTKICITLGLVPFQLDSLRAKSKRTNLPEYKTLLNKVIVKMMSILYLLPVLLHHGLSAPRLTDKEICILDNGKLHYKITVLQDRLRLGDLLLQDLINNNYHSVKSNVFKSNIDRRKIDIQVPPTSGNLIVHDEDCSSVFERGKRESGYYRIQPTPGNEPFLVYCDMTDGGGWTVIQRRSNGRVNFNKKWDDYKQGFGFFKGKNDEYWLGNNHIYSLLDKREMSLQIDLMDWKGNKRNAIYEEFRTGNEQDNYKLWVGYYSGTAGDGLSGGSNFENQWSASLKGMPFSTSDKDNDRFIHGNCAQENKCGWWFNRCHIANLNGVYYKNGNYTGEYDNGIVWSTWRGLWYSLKHVSMKIRRPTFLDVGSGTGING</sequence>
<dbReference type="PANTHER" id="PTHR47221:SF5">
    <property type="entry name" value="FIBRINOGEN C-TERMINAL DOMAIN-CONTAINING PROTEIN"/>
    <property type="match status" value="1"/>
</dbReference>
<dbReference type="EMBL" id="OW240913">
    <property type="protein sequence ID" value="CAH2253810.1"/>
    <property type="molecule type" value="Genomic_DNA"/>
</dbReference>
<keyword evidence="4" id="KW-0325">Glycoprotein</keyword>
<dbReference type="InterPro" id="IPR036056">
    <property type="entry name" value="Fibrinogen-like_C"/>
</dbReference>
<dbReference type="GO" id="GO:0042730">
    <property type="term" value="P:fibrinolysis"/>
    <property type="evidence" value="ECO:0007669"/>
    <property type="project" value="TreeGrafter"/>
</dbReference>
<evidence type="ECO:0000256" key="1">
    <source>
        <dbReference type="ARBA" id="ARBA00004613"/>
    </source>
</evidence>
<evidence type="ECO:0000256" key="3">
    <source>
        <dbReference type="ARBA" id="ARBA00023157"/>
    </source>
</evidence>
<dbReference type="GO" id="GO:0072377">
    <property type="term" value="P:blood coagulation, common pathway"/>
    <property type="evidence" value="ECO:0007669"/>
    <property type="project" value="TreeGrafter"/>
</dbReference>
<dbReference type="GO" id="GO:0030674">
    <property type="term" value="F:protein-macromolecule adaptor activity"/>
    <property type="evidence" value="ECO:0007669"/>
    <property type="project" value="TreeGrafter"/>
</dbReference>
<dbReference type="SUPFAM" id="SSF56496">
    <property type="entry name" value="Fibrinogen C-terminal domain-like"/>
    <property type="match status" value="1"/>
</dbReference>
<evidence type="ECO:0000313" key="6">
    <source>
        <dbReference type="EMBL" id="CAH2253810.1"/>
    </source>
</evidence>
<dbReference type="NCBIfam" id="NF040941">
    <property type="entry name" value="GGGWT_bact"/>
    <property type="match status" value="1"/>
</dbReference>
<dbReference type="InterPro" id="IPR020837">
    <property type="entry name" value="Fibrinogen_CS"/>
</dbReference>